<dbReference type="AlphaFoldDB" id="A0A561U0M5"/>
<dbReference type="GO" id="GO:0030246">
    <property type="term" value="F:carbohydrate binding"/>
    <property type="evidence" value="ECO:0007669"/>
    <property type="project" value="UniProtKB-KW"/>
</dbReference>
<feature type="chain" id="PRO_5022175455" evidence="2">
    <location>
        <begin position="28"/>
        <end position="178"/>
    </location>
</feature>
<feature type="compositionally biased region" description="Polar residues" evidence="1">
    <location>
        <begin position="147"/>
        <end position="162"/>
    </location>
</feature>
<proteinExistence type="predicted"/>
<organism evidence="4 5">
    <name type="scientific">Saccharopolyspora dendranthemae</name>
    <dbReference type="NCBI Taxonomy" id="1181886"/>
    <lineage>
        <taxon>Bacteria</taxon>
        <taxon>Bacillati</taxon>
        <taxon>Actinomycetota</taxon>
        <taxon>Actinomycetes</taxon>
        <taxon>Pseudonocardiales</taxon>
        <taxon>Pseudonocardiaceae</taxon>
        <taxon>Saccharopolyspora</taxon>
    </lineage>
</organism>
<dbReference type="Gene3D" id="2.80.10.50">
    <property type="match status" value="1"/>
</dbReference>
<dbReference type="RefSeq" id="WP_145744223.1">
    <property type="nucleotide sequence ID" value="NZ_VIWX01000006.1"/>
</dbReference>
<reference evidence="4 5" key="1">
    <citation type="submission" date="2019-06" db="EMBL/GenBank/DDBJ databases">
        <title>Sequencing the genomes of 1000 actinobacteria strains.</title>
        <authorList>
            <person name="Klenk H.-P."/>
        </authorList>
    </citation>
    <scope>NUCLEOTIDE SEQUENCE [LARGE SCALE GENOMIC DNA]</scope>
    <source>
        <strain evidence="4 5">DSM 46699</strain>
    </source>
</reference>
<comment type="caution">
    <text evidence="4">The sequence shown here is derived from an EMBL/GenBank/DDBJ whole genome shotgun (WGS) entry which is preliminary data.</text>
</comment>
<feature type="signal peptide" evidence="2">
    <location>
        <begin position="1"/>
        <end position="27"/>
    </location>
</feature>
<dbReference type="InterPro" id="IPR035992">
    <property type="entry name" value="Ricin_B-like_lectins"/>
</dbReference>
<name>A0A561U0M5_9PSEU</name>
<dbReference type="OrthoDB" id="3687691at2"/>
<evidence type="ECO:0000313" key="5">
    <source>
        <dbReference type="Proteomes" id="UP000316184"/>
    </source>
</evidence>
<evidence type="ECO:0000259" key="3">
    <source>
        <dbReference type="Pfam" id="PF14200"/>
    </source>
</evidence>
<evidence type="ECO:0000313" key="4">
    <source>
        <dbReference type="EMBL" id="TWF92916.1"/>
    </source>
</evidence>
<dbReference type="PROSITE" id="PS50231">
    <property type="entry name" value="RICIN_B_LECTIN"/>
    <property type="match status" value="1"/>
</dbReference>
<dbReference type="SUPFAM" id="SSF50370">
    <property type="entry name" value="Ricin B-like lectins"/>
    <property type="match status" value="1"/>
</dbReference>
<accession>A0A561U0M5</accession>
<dbReference type="EMBL" id="VIWX01000006">
    <property type="protein sequence ID" value="TWF92916.1"/>
    <property type="molecule type" value="Genomic_DNA"/>
</dbReference>
<keyword evidence="5" id="KW-1185">Reference proteome</keyword>
<feature type="region of interest" description="Disordered" evidence="1">
    <location>
        <begin position="144"/>
        <end position="178"/>
    </location>
</feature>
<protein>
    <submittedName>
        <fullName evidence="4">Ricin-type beta-trefoil lectin protein</fullName>
    </submittedName>
</protein>
<dbReference type="InterPro" id="IPR000772">
    <property type="entry name" value="Ricin_B_lectin"/>
</dbReference>
<gene>
    <name evidence="4" type="ORF">FHU35_16198</name>
</gene>
<evidence type="ECO:0000256" key="2">
    <source>
        <dbReference type="SAM" id="SignalP"/>
    </source>
</evidence>
<keyword evidence="4" id="KW-0430">Lectin</keyword>
<keyword evidence="2" id="KW-0732">Signal</keyword>
<dbReference type="Proteomes" id="UP000316184">
    <property type="component" value="Unassembled WGS sequence"/>
</dbReference>
<feature type="domain" description="Ricin B lectin" evidence="3">
    <location>
        <begin position="69"/>
        <end position="141"/>
    </location>
</feature>
<evidence type="ECO:0000256" key="1">
    <source>
        <dbReference type="SAM" id="MobiDB-lite"/>
    </source>
</evidence>
<sequence>MRRARWTLSALGAMAALSVVPALPASADSVLITKITNVADKSRWVVNSESSAVGTLRPHSTAQPRSFDQWVIAKRPDGAVSIQSKENRQCVTAETRAGGELRTVACDPSSPTQTWTMNRRNDGSVVISPKSAARYVVAVQQPPAKNGSLQLTEREQVTSNSTKPDHSAMDSQAFKLDL</sequence>
<dbReference type="Pfam" id="PF14200">
    <property type="entry name" value="RicinB_lectin_2"/>
    <property type="match status" value="1"/>
</dbReference>